<dbReference type="GO" id="GO:0032259">
    <property type="term" value="P:methylation"/>
    <property type="evidence" value="ECO:0007669"/>
    <property type="project" value="UniProtKB-KW"/>
</dbReference>
<gene>
    <name evidence="7" type="ORF">UU37_C0008G0004</name>
</gene>
<keyword evidence="2 7" id="KW-0489">Methyltransferase</keyword>
<evidence type="ECO:0000259" key="6">
    <source>
        <dbReference type="Pfam" id="PF01555"/>
    </source>
</evidence>
<keyword evidence="4" id="KW-0949">S-adenosyl-L-methionine</keyword>
<evidence type="ECO:0000313" key="7">
    <source>
        <dbReference type="EMBL" id="KKR88228.1"/>
    </source>
</evidence>
<organism evidence="7 8">
    <name type="scientific">Candidatus Gottesmanbacteria bacterium GW2011_GWA2_41_12</name>
    <dbReference type="NCBI Taxonomy" id="1618440"/>
    <lineage>
        <taxon>Bacteria</taxon>
        <taxon>Candidatus Gottesmaniibacteriota</taxon>
    </lineage>
</organism>
<dbReference type="InterPro" id="IPR002295">
    <property type="entry name" value="N4/N6-MTase_EcoPI_Mod-like"/>
</dbReference>
<proteinExistence type="inferred from homology"/>
<dbReference type="PATRIC" id="fig|1618440.3.peg.266"/>
<keyword evidence="3" id="KW-0808">Transferase</keyword>
<dbReference type="Pfam" id="PF01555">
    <property type="entry name" value="N6_N4_Mtase"/>
    <property type="match status" value="1"/>
</dbReference>
<dbReference type="InterPro" id="IPR002052">
    <property type="entry name" value="DNA_methylase_N6_adenine_CS"/>
</dbReference>
<dbReference type="GO" id="GO:0008170">
    <property type="term" value="F:N-methyltransferase activity"/>
    <property type="evidence" value="ECO:0007669"/>
    <property type="project" value="InterPro"/>
</dbReference>
<dbReference type="AlphaFoldDB" id="A0A0G0UHC4"/>
<evidence type="ECO:0000256" key="1">
    <source>
        <dbReference type="ARBA" id="ARBA00006594"/>
    </source>
</evidence>
<comment type="caution">
    <text evidence="7">The sequence shown here is derived from an EMBL/GenBank/DDBJ whole genome shotgun (WGS) entry which is preliminary data.</text>
</comment>
<comment type="similarity">
    <text evidence="1">Belongs to the N(4)/N(6)-methyltransferase family.</text>
</comment>
<evidence type="ECO:0000256" key="2">
    <source>
        <dbReference type="ARBA" id="ARBA00022603"/>
    </source>
</evidence>
<feature type="compositionally biased region" description="Basic residues" evidence="5">
    <location>
        <begin position="17"/>
        <end position="26"/>
    </location>
</feature>
<evidence type="ECO:0000256" key="4">
    <source>
        <dbReference type="ARBA" id="ARBA00022691"/>
    </source>
</evidence>
<name>A0A0G0UHC4_9BACT</name>
<protein>
    <submittedName>
        <fullName evidence="7">Methylase protein</fullName>
    </submittedName>
</protein>
<feature type="compositionally biased region" description="Basic and acidic residues" evidence="5">
    <location>
        <begin position="38"/>
        <end position="47"/>
    </location>
</feature>
<feature type="domain" description="DNA methylase N-4/N-6" evidence="6">
    <location>
        <begin position="152"/>
        <end position="474"/>
    </location>
</feature>
<dbReference type="Gene3D" id="3.40.50.150">
    <property type="entry name" value="Vaccinia Virus protein VP39"/>
    <property type="match status" value="1"/>
</dbReference>
<dbReference type="InterPro" id="IPR029063">
    <property type="entry name" value="SAM-dependent_MTases_sf"/>
</dbReference>
<evidence type="ECO:0000256" key="5">
    <source>
        <dbReference type="SAM" id="MobiDB-lite"/>
    </source>
</evidence>
<reference evidence="7 8" key="1">
    <citation type="journal article" date="2015" name="Nature">
        <title>rRNA introns, odd ribosomes, and small enigmatic genomes across a large radiation of phyla.</title>
        <authorList>
            <person name="Brown C.T."/>
            <person name="Hug L.A."/>
            <person name="Thomas B.C."/>
            <person name="Sharon I."/>
            <person name="Castelle C.J."/>
            <person name="Singh A."/>
            <person name="Wilkins M.J."/>
            <person name="Williams K.H."/>
            <person name="Banfield J.F."/>
        </authorList>
    </citation>
    <scope>NUCLEOTIDE SEQUENCE [LARGE SCALE GENOMIC DNA]</scope>
</reference>
<dbReference type="PRINTS" id="PR00506">
    <property type="entry name" value="D21N6MTFRASE"/>
</dbReference>
<dbReference type="PROSITE" id="PS00092">
    <property type="entry name" value="N6_MTASE"/>
    <property type="match status" value="1"/>
</dbReference>
<dbReference type="GO" id="GO:0003677">
    <property type="term" value="F:DNA binding"/>
    <property type="evidence" value="ECO:0007669"/>
    <property type="project" value="InterPro"/>
</dbReference>
<dbReference type="GO" id="GO:0005737">
    <property type="term" value="C:cytoplasm"/>
    <property type="evidence" value="ECO:0007669"/>
    <property type="project" value="TreeGrafter"/>
</dbReference>
<feature type="region of interest" description="Disordered" evidence="5">
    <location>
        <begin position="1"/>
        <end position="47"/>
    </location>
</feature>
<evidence type="ECO:0000313" key="8">
    <source>
        <dbReference type="Proteomes" id="UP000033908"/>
    </source>
</evidence>
<accession>A0A0G0UHC4</accession>
<dbReference type="PANTHER" id="PTHR13370">
    <property type="entry name" value="RNA METHYLASE-RELATED"/>
    <property type="match status" value="1"/>
</dbReference>
<dbReference type="Proteomes" id="UP000033908">
    <property type="component" value="Unassembled WGS sequence"/>
</dbReference>
<dbReference type="SUPFAM" id="SSF53335">
    <property type="entry name" value="S-adenosyl-L-methionine-dependent methyltransferases"/>
    <property type="match status" value="1"/>
</dbReference>
<dbReference type="PANTHER" id="PTHR13370:SF16">
    <property type="entry name" value="SITE-SPECIFIC DNA-METHYLTRANSFERASE (ADENINE-SPECIFIC)"/>
    <property type="match status" value="1"/>
</dbReference>
<sequence length="823" mass="92503">MAKRKTSQPTTAAPVKSYKHRAKRPRIPTQEESATLSPREKQPVKKRYEYDPSLDPQLTWAGKREQGAEFGVSTVPIYVQENIAPEGLIARLKAGVSDEQQMMLFGETAETQLAKAVDFYKHEDNWRNRMILGDSLVVMNSLLEKEGMRGKVQTVYIDPPYGIKFGSNWQASTRKRDVKDNKLEDMIRQPEQIKAFRDTWELGIHSYLSYLRDRLTITRELLTESGSCFVQINDENVHFVRNLMDEVFGSENFVGLITFRTSAPLGAGYLPTICDYVVWYGRKKDSLKYRQLSQPKDYGAGTNYVWLERPDGTRERITGDELKEIDPIKSKLFYPSDLASSGYTESCFYDFEVEGKLIKAGKKSWRTHRAGMERLIQQGRIMLSGPKHRPCYIQYYSDNPVQPINNLWVDTRSELEKTYVVQTGVSVIERCVLMTTDPGDIVLDPTCGSGTTAYVSEQWGRRWITIDTSRVAFALARTRLMTAKFPYYNLKVNGDDTKANVAAGFIYKTVPHVTLKSLANDEAAEQEVLYDQPLENKDVVRVCGPFTVESLSPHRVSDAQEMLSSERFVETVIQNLLKAGVQTGDKGARVEFVNLDILPSGPEVQAVGEYKTNNGIKKVAVAIGPEFGSVDDDFIRDAAKVAKKFSDLLIIAATSFDASAFTAAEQTDGIRIMRVKINPDLSMGDLLKKTGSGNLFIAFGEPDVVAKDVKGGIVVEIRGVDVYDPVKSEIRSSGSGDLDHDIAAWFIDTNYNDQAFFVTHAYFLGADKPYEKLKKALKADISEEAWDELYSTVSRPFPKPKTGKIAVKVINHYGDEVMKVIEV</sequence>
<dbReference type="EMBL" id="LCAJ01000008">
    <property type="protein sequence ID" value="KKR88228.1"/>
    <property type="molecule type" value="Genomic_DNA"/>
</dbReference>
<evidence type="ECO:0000256" key="3">
    <source>
        <dbReference type="ARBA" id="ARBA00022679"/>
    </source>
</evidence>
<dbReference type="InterPro" id="IPR002941">
    <property type="entry name" value="DNA_methylase_N4/N6"/>
</dbReference>